<protein>
    <submittedName>
        <fullName evidence="1">Uncharacterized protein</fullName>
    </submittedName>
</protein>
<dbReference type="EMBL" id="CAJOBA010038193">
    <property type="protein sequence ID" value="CAF4056594.1"/>
    <property type="molecule type" value="Genomic_DNA"/>
</dbReference>
<dbReference type="Proteomes" id="UP000682733">
    <property type="component" value="Unassembled WGS sequence"/>
</dbReference>
<dbReference type="Proteomes" id="UP000677228">
    <property type="component" value="Unassembled WGS sequence"/>
</dbReference>
<accession>A0A8S2EV80</accession>
<comment type="caution">
    <text evidence="1">The sequence shown here is derived from an EMBL/GenBank/DDBJ whole genome shotgun (WGS) entry which is preliminary data.</text>
</comment>
<evidence type="ECO:0000313" key="1">
    <source>
        <dbReference type="EMBL" id="CAF1249007.1"/>
    </source>
</evidence>
<sequence>MSLNNIYYKCRFSTGEVVDITKSVIDKIPYLSTLFTNADDGKFKSIRNDRQEYVLDQKIEYRYYRPIHEYLVTNRSFLLFAKLSKKDDVLQLIDVMDFLCIEQPLIKINNETRDQLINVENDSHARQQARDTAVQFMLTLCKQDYDVNHVETKNHIYRNVLFILSHPQTFGIRLRYHTSKIAQELFQFTVKQQHNLAKWLSIITDTTTDDDRTDDEPATTTSDDDFIYSDNDYEENENYDVSVMKKGVVIKRKI</sequence>
<name>A0A8S2EV80_9BILA</name>
<proteinExistence type="predicted"/>
<evidence type="ECO:0000313" key="2">
    <source>
        <dbReference type="EMBL" id="CAF4056594.1"/>
    </source>
</evidence>
<organism evidence="1 3">
    <name type="scientific">Didymodactylos carnosus</name>
    <dbReference type="NCBI Taxonomy" id="1234261"/>
    <lineage>
        <taxon>Eukaryota</taxon>
        <taxon>Metazoa</taxon>
        <taxon>Spiralia</taxon>
        <taxon>Gnathifera</taxon>
        <taxon>Rotifera</taxon>
        <taxon>Eurotatoria</taxon>
        <taxon>Bdelloidea</taxon>
        <taxon>Philodinida</taxon>
        <taxon>Philodinidae</taxon>
        <taxon>Didymodactylos</taxon>
    </lineage>
</organism>
<reference evidence="1" key="1">
    <citation type="submission" date="2021-02" db="EMBL/GenBank/DDBJ databases">
        <authorList>
            <person name="Nowell W R."/>
        </authorList>
    </citation>
    <scope>NUCLEOTIDE SEQUENCE</scope>
</reference>
<evidence type="ECO:0000313" key="3">
    <source>
        <dbReference type="Proteomes" id="UP000677228"/>
    </source>
</evidence>
<gene>
    <name evidence="1" type="ORF">OVA965_LOCUS26187</name>
    <name evidence="2" type="ORF">TMI583_LOCUS26923</name>
</gene>
<dbReference type="EMBL" id="CAJNOK010016644">
    <property type="protein sequence ID" value="CAF1249007.1"/>
    <property type="molecule type" value="Genomic_DNA"/>
</dbReference>
<dbReference type="AlphaFoldDB" id="A0A8S2EV80"/>